<proteinExistence type="predicted"/>
<sequence length="183" mass="20642">MENTIVNEAVAAAKSIGAEVSQELLNDFKNEDFVPVDATYPETMKDGEAPLPKEKILELHEEYVDRIAKMSLTHSLFLGLGFEVPTGHALSQVAVERYLNDVSGQVQYRNITTAEGDEHECWEFVVIHPACEYKFLDTDFWLGGIRALHFLVTRHDPDMTEYVNRKTAQAAGINDEWAKSLRA</sequence>
<evidence type="ECO:0000313" key="2">
    <source>
        <dbReference type="Proteomes" id="UP000596381"/>
    </source>
</evidence>
<gene>
    <name evidence="1" type="ORF">vBKpMFBKp24_317</name>
</gene>
<keyword evidence="2" id="KW-1185">Reference proteome</keyword>
<reference evidence="1 2" key="1">
    <citation type="submission" date="2020-12" db="EMBL/GenBank/DDBJ databases">
        <title>Genomic characterization of four novel bacteriophages infecting Klebsiella pneumoniae.</title>
        <authorList>
            <person name="Estrada Bonilla B."/>
            <person name="Costa A.R."/>
            <person name="van Rossum T."/>
            <person name="Hagedoorn S."/>
            <person name="Wallinga H."/>
            <person name="Xiao M."/>
            <person name="Song W."/>
            <person name="Haas P.-J."/>
            <person name="Nobrega F.L."/>
            <person name="Brouns S.J.J."/>
        </authorList>
    </citation>
    <scope>NUCLEOTIDE SEQUENCE [LARGE SCALE GENOMIC DNA]</scope>
</reference>
<protein>
    <submittedName>
        <fullName evidence="1">Uncharacterized protein</fullName>
    </submittedName>
</protein>
<accession>A0A7U0GBL2</accession>
<name>A0A7U0GBL2_9CAUD</name>
<evidence type="ECO:0000313" key="1">
    <source>
        <dbReference type="EMBL" id="QQV92160.1"/>
    </source>
</evidence>
<dbReference type="Proteomes" id="UP000596381">
    <property type="component" value="Segment"/>
</dbReference>
<organism evidence="1 2">
    <name type="scientific">Klebsiella phage vB_KpM_FBKp24</name>
    <dbReference type="NCBI Taxonomy" id="2801834"/>
    <lineage>
        <taxon>Viruses</taxon>
        <taxon>Duplodnaviria</taxon>
        <taxon>Heunggongvirae</taxon>
        <taxon>Uroviricota</taxon>
        <taxon>Caudoviricetes</taxon>
        <taxon>Chimalliviridae</taxon>
        <taxon>Maaswegvirus</taxon>
        <taxon>Maaswegvirus Kp24</taxon>
    </lineage>
</organism>
<dbReference type="EMBL" id="MW394391">
    <property type="protein sequence ID" value="QQV92160.1"/>
    <property type="molecule type" value="Genomic_DNA"/>
</dbReference>